<keyword evidence="2" id="KW-0472">Membrane</keyword>
<dbReference type="RefSeq" id="WP_146649224.1">
    <property type="nucleotide sequence ID" value="NZ_CP012333.1"/>
</dbReference>
<dbReference type="KEGG" id="llu:AKJ09_04884"/>
<protein>
    <recommendedName>
        <fullName evidence="5">GYF domain-containing protein</fullName>
    </recommendedName>
</protein>
<evidence type="ECO:0008006" key="5">
    <source>
        <dbReference type="Google" id="ProtNLM"/>
    </source>
</evidence>
<dbReference type="Proteomes" id="UP000064967">
    <property type="component" value="Chromosome"/>
</dbReference>
<dbReference type="EMBL" id="CP012333">
    <property type="protein sequence ID" value="AKU98220.1"/>
    <property type="molecule type" value="Genomic_DNA"/>
</dbReference>
<keyword evidence="2" id="KW-0812">Transmembrane</keyword>
<reference evidence="3 4" key="1">
    <citation type="submission" date="2015-08" db="EMBL/GenBank/DDBJ databases">
        <authorList>
            <person name="Babu N.S."/>
            <person name="Beckwith C.J."/>
            <person name="Beseler K.G."/>
            <person name="Brison A."/>
            <person name="Carone J.V."/>
            <person name="Caskin T.P."/>
            <person name="Diamond M."/>
            <person name="Durham M.E."/>
            <person name="Foxe J.M."/>
            <person name="Go M."/>
            <person name="Henderson B.A."/>
            <person name="Jones I.B."/>
            <person name="McGettigan J.A."/>
            <person name="Micheletti S.J."/>
            <person name="Nasrallah M.E."/>
            <person name="Ortiz D."/>
            <person name="Piller C.R."/>
            <person name="Privatt S.R."/>
            <person name="Schneider S.L."/>
            <person name="Sharp S."/>
            <person name="Smith T.C."/>
            <person name="Stanton J.D."/>
            <person name="Ullery H.E."/>
            <person name="Wilson R.J."/>
            <person name="Serrano M.G."/>
            <person name="Buck G."/>
            <person name="Lee V."/>
            <person name="Wang Y."/>
            <person name="Carvalho R."/>
            <person name="Voegtly L."/>
            <person name="Shi R."/>
            <person name="Duckworth R."/>
            <person name="Johnson A."/>
            <person name="Loviza R."/>
            <person name="Walstead R."/>
            <person name="Shah Z."/>
            <person name="Kiflezghi M."/>
            <person name="Wade K."/>
            <person name="Ball S.L."/>
            <person name="Bradley K.W."/>
            <person name="Asai D.J."/>
            <person name="Bowman C.A."/>
            <person name="Russell D.A."/>
            <person name="Pope W.H."/>
            <person name="Jacobs-Sera D."/>
            <person name="Hendrix R.W."/>
            <person name="Hatfull G.F."/>
        </authorList>
    </citation>
    <scope>NUCLEOTIDE SEQUENCE [LARGE SCALE GENOMIC DNA]</scope>
    <source>
        <strain evidence="3 4">DSM 27648</strain>
    </source>
</reference>
<evidence type="ECO:0000313" key="4">
    <source>
        <dbReference type="Proteomes" id="UP000064967"/>
    </source>
</evidence>
<feature type="region of interest" description="Disordered" evidence="1">
    <location>
        <begin position="100"/>
        <end position="136"/>
    </location>
</feature>
<name>A0A0K1PXH0_9BACT</name>
<evidence type="ECO:0000256" key="2">
    <source>
        <dbReference type="SAM" id="Phobius"/>
    </source>
</evidence>
<organism evidence="3 4">
    <name type="scientific">Labilithrix luteola</name>
    <dbReference type="NCBI Taxonomy" id="1391654"/>
    <lineage>
        <taxon>Bacteria</taxon>
        <taxon>Pseudomonadati</taxon>
        <taxon>Myxococcota</taxon>
        <taxon>Polyangia</taxon>
        <taxon>Polyangiales</taxon>
        <taxon>Labilitrichaceae</taxon>
        <taxon>Labilithrix</taxon>
    </lineage>
</organism>
<sequence length="175" mass="17903">MNSWFVSVEKGGPLGPVSIDVVVRALLAGNVSPHAQVALGSPNAEWRPIMSVPEVIAAVSVAGNMAAEELARTASTVYLGPHLKSTVQLPPNLALAEAKMRQDTEISPKPSIPAPPPLPTSGPAPAPAAKADATTPKAPAVDSKLRIVLPVGIFGAFAAVAVLEMFVVLATRGIP</sequence>
<accession>A0A0K1PXH0</accession>
<dbReference type="AlphaFoldDB" id="A0A0K1PXH0"/>
<feature type="compositionally biased region" description="Pro residues" evidence="1">
    <location>
        <begin position="110"/>
        <end position="126"/>
    </location>
</feature>
<keyword evidence="2" id="KW-1133">Transmembrane helix</keyword>
<evidence type="ECO:0000256" key="1">
    <source>
        <dbReference type="SAM" id="MobiDB-lite"/>
    </source>
</evidence>
<gene>
    <name evidence="3" type="ORF">AKJ09_04884</name>
</gene>
<evidence type="ECO:0000313" key="3">
    <source>
        <dbReference type="EMBL" id="AKU98220.1"/>
    </source>
</evidence>
<keyword evidence="4" id="KW-1185">Reference proteome</keyword>
<proteinExistence type="predicted"/>
<dbReference type="STRING" id="1391654.AKJ09_04884"/>
<feature type="compositionally biased region" description="Low complexity" evidence="1">
    <location>
        <begin position="127"/>
        <end position="136"/>
    </location>
</feature>
<feature type="transmembrane region" description="Helical" evidence="2">
    <location>
        <begin position="147"/>
        <end position="170"/>
    </location>
</feature>